<evidence type="ECO:0000256" key="4">
    <source>
        <dbReference type="ARBA" id="ARBA00022963"/>
    </source>
</evidence>
<evidence type="ECO:0000256" key="2">
    <source>
        <dbReference type="ARBA" id="ARBA00022801"/>
    </source>
</evidence>
<keyword evidence="10" id="KW-1185">Reference proteome</keyword>
<dbReference type="PROSITE" id="PS51635">
    <property type="entry name" value="PNPLA"/>
    <property type="match status" value="1"/>
</dbReference>
<name>A0A2P5B5B4_PARAD</name>
<feature type="short sequence motif" description="GXGXXG" evidence="6">
    <location>
        <begin position="26"/>
        <end position="31"/>
    </location>
</feature>
<gene>
    <name evidence="9" type="ORF">PanWU01x14_270150</name>
</gene>
<dbReference type="Proteomes" id="UP000237105">
    <property type="component" value="Unassembled WGS sequence"/>
</dbReference>
<reference evidence="10" key="1">
    <citation type="submission" date="2016-06" db="EMBL/GenBank/DDBJ databases">
        <title>Parallel loss of symbiosis genes in relatives of nitrogen-fixing non-legume Parasponia.</title>
        <authorList>
            <person name="Van Velzen R."/>
            <person name="Holmer R."/>
            <person name="Bu F."/>
            <person name="Rutten L."/>
            <person name="Van Zeijl A."/>
            <person name="Liu W."/>
            <person name="Santuari L."/>
            <person name="Cao Q."/>
            <person name="Sharma T."/>
            <person name="Shen D."/>
            <person name="Roswanjaya Y."/>
            <person name="Wardhani T."/>
            <person name="Kalhor M.S."/>
            <person name="Jansen J."/>
            <person name="Van den Hoogen J."/>
            <person name="Gungor B."/>
            <person name="Hartog M."/>
            <person name="Hontelez J."/>
            <person name="Verver J."/>
            <person name="Yang W.-C."/>
            <person name="Schijlen E."/>
            <person name="Repin R."/>
            <person name="Schilthuizen M."/>
            <person name="Schranz E."/>
            <person name="Heidstra R."/>
            <person name="Miyata K."/>
            <person name="Fedorova E."/>
            <person name="Kohlen W."/>
            <person name="Bisseling T."/>
            <person name="Smit S."/>
            <person name="Geurts R."/>
        </authorList>
    </citation>
    <scope>NUCLEOTIDE SEQUENCE [LARGE SCALE GENOMIC DNA]</scope>
    <source>
        <strain evidence="10">cv. WU1-14</strain>
    </source>
</reference>
<dbReference type="GO" id="GO:0047372">
    <property type="term" value="F:monoacylglycerol lipase activity"/>
    <property type="evidence" value="ECO:0007669"/>
    <property type="project" value="TreeGrafter"/>
</dbReference>
<evidence type="ECO:0000256" key="3">
    <source>
        <dbReference type="ARBA" id="ARBA00022821"/>
    </source>
</evidence>
<evidence type="ECO:0000256" key="5">
    <source>
        <dbReference type="ARBA" id="ARBA00023098"/>
    </source>
</evidence>
<dbReference type="OrthoDB" id="1658288at2759"/>
<dbReference type="AlphaFoldDB" id="A0A2P5B5B4"/>
<protein>
    <recommendedName>
        <fullName evidence="7">Patatin</fullName>
        <ecNumber evidence="7">3.1.1.-</ecNumber>
    </recommendedName>
</protein>
<sequence length="388" mass="42815">MDHEKLTPKVLRPRYGSLITILSIDGGGIRGMIPAVVLECLESHLQELDGKDARLADYFDVITGTSTGGLITAMLTAPNDNKRPLYAAKDIVPFYHEHSPKIFPQSTGFLGSVVSTMQDLISPKYDGIYLHSLLRKLLGTTRLNETLTNIVIPTFDIKKLQPTIFSSYMARTQKALDALLSDICISTSAAPTYLPAHYFSNSDEHGKTEEFNLIDGGVVANNPTLVAISEITQAIIKNNPDFTKIRLKDFSFLVISIGTGTNKTENKYNAKSAAQWGPLSWIYYNGSAPIVDIFMEASVDMVDFHMAVVFQAFGSQDHHLRIEDETLKGDLNAVDKATPKNLNNLENVGRALLKKPVSRMNLATGLPQPIENGGTNEEALKKYYYLTN</sequence>
<dbReference type="Pfam" id="PF01734">
    <property type="entry name" value="Patatin"/>
    <property type="match status" value="1"/>
</dbReference>
<keyword evidence="2 6" id="KW-0378">Hydrolase</keyword>
<dbReference type="GO" id="GO:0004620">
    <property type="term" value="F:phospholipase activity"/>
    <property type="evidence" value="ECO:0007669"/>
    <property type="project" value="TreeGrafter"/>
</dbReference>
<dbReference type="SUPFAM" id="SSF52151">
    <property type="entry name" value="FabD/lysophospholipase-like"/>
    <property type="match status" value="1"/>
</dbReference>
<feature type="short sequence motif" description="DGA/G" evidence="6">
    <location>
        <begin position="215"/>
        <end position="217"/>
    </location>
</feature>
<dbReference type="GO" id="GO:0006952">
    <property type="term" value="P:defense response"/>
    <property type="evidence" value="ECO:0007669"/>
    <property type="project" value="UniProtKB-KW"/>
</dbReference>
<dbReference type="InterPro" id="IPR016035">
    <property type="entry name" value="Acyl_Trfase/lysoPLipase"/>
</dbReference>
<comment type="similarity">
    <text evidence="1 7">Belongs to the patatin family.</text>
</comment>
<dbReference type="Gene3D" id="3.40.1090.10">
    <property type="entry name" value="Cytosolic phospholipase A2 catalytic domain"/>
    <property type="match status" value="1"/>
</dbReference>
<comment type="function">
    <text evidence="7">Lipolytic acyl hydrolase (LAH).</text>
</comment>
<feature type="short sequence motif" description="GXSXG" evidence="6">
    <location>
        <begin position="64"/>
        <end position="68"/>
    </location>
</feature>
<dbReference type="EMBL" id="JXTB01000360">
    <property type="protein sequence ID" value="PON43970.1"/>
    <property type="molecule type" value="Genomic_DNA"/>
</dbReference>
<evidence type="ECO:0000256" key="6">
    <source>
        <dbReference type="PROSITE-ProRule" id="PRU01161"/>
    </source>
</evidence>
<dbReference type="GO" id="GO:0016042">
    <property type="term" value="P:lipid catabolic process"/>
    <property type="evidence" value="ECO:0007669"/>
    <property type="project" value="UniProtKB-UniRule"/>
</dbReference>
<dbReference type="FunFam" id="3.40.1090.10:FF:000005">
    <property type="entry name" value="Patatin"/>
    <property type="match status" value="1"/>
</dbReference>
<comment type="caution">
    <text evidence="9">The sequence shown here is derived from an EMBL/GenBank/DDBJ whole genome shotgun (WGS) entry which is preliminary data.</text>
</comment>
<dbReference type="InterPro" id="IPR002641">
    <property type="entry name" value="PNPLA_dom"/>
</dbReference>
<organism evidence="9 10">
    <name type="scientific">Parasponia andersonii</name>
    <name type="common">Sponia andersonii</name>
    <dbReference type="NCBI Taxonomy" id="3476"/>
    <lineage>
        <taxon>Eukaryota</taxon>
        <taxon>Viridiplantae</taxon>
        <taxon>Streptophyta</taxon>
        <taxon>Embryophyta</taxon>
        <taxon>Tracheophyta</taxon>
        <taxon>Spermatophyta</taxon>
        <taxon>Magnoliopsida</taxon>
        <taxon>eudicotyledons</taxon>
        <taxon>Gunneridae</taxon>
        <taxon>Pentapetalae</taxon>
        <taxon>rosids</taxon>
        <taxon>fabids</taxon>
        <taxon>Rosales</taxon>
        <taxon>Cannabaceae</taxon>
        <taxon>Parasponia</taxon>
    </lineage>
</organism>
<dbReference type="PANTHER" id="PTHR32176:SF92">
    <property type="entry name" value="XYLOSE ISOMERASE"/>
    <property type="match status" value="1"/>
</dbReference>
<evidence type="ECO:0000259" key="8">
    <source>
        <dbReference type="PROSITE" id="PS51635"/>
    </source>
</evidence>
<comment type="domain">
    <text evidence="7">The nitrogen atoms of the two glycine residues in the GGXR motif define the oxyanion hole, and stabilize the oxyanion that forms during the nucleophilic attack by the catalytic serine during substrate cleavage.</text>
</comment>
<dbReference type="CDD" id="cd07214">
    <property type="entry name" value="Pat17_isozyme_like"/>
    <property type="match status" value="1"/>
</dbReference>
<keyword evidence="5 6" id="KW-0443">Lipid metabolism</keyword>
<evidence type="ECO:0000256" key="1">
    <source>
        <dbReference type="ARBA" id="ARBA00010240"/>
    </source>
</evidence>
<evidence type="ECO:0000313" key="9">
    <source>
        <dbReference type="EMBL" id="PON43970.1"/>
    </source>
</evidence>
<proteinExistence type="inferred from homology"/>
<evidence type="ECO:0000256" key="7">
    <source>
        <dbReference type="RuleBase" id="RU361262"/>
    </source>
</evidence>
<feature type="active site" description="Nucleophile" evidence="6">
    <location>
        <position position="66"/>
    </location>
</feature>
<keyword evidence="4 6" id="KW-0442">Lipid degradation</keyword>
<keyword evidence="3" id="KW-0611">Plant defense</keyword>
<dbReference type="PANTHER" id="PTHR32176">
    <property type="entry name" value="XYLOSE ISOMERASE"/>
    <property type="match status" value="1"/>
</dbReference>
<evidence type="ECO:0000313" key="10">
    <source>
        <dbReference type="Proteomes" id="UP000237105"/>
    </source>
</evidence>
<feature type="domain" description="PNPLA" evidence="8">
    <location>
        <begin position="22"/>
        <end position="228"/>
    </location>
</feature>
<accession>A0A2P5B5B4</accession>
<feature type="active site" description="Proton acceptor" evidence="6">
    <location>
        <position position="215"/>
    </location>
</feature>
<dbReference type="EC" id="3.1.1.-" evidence="7"/>